<dbReference type="InterPro" id="IPR000847">
    <property type="entry name" value="LysR_HTH_N"/>
</dbReference>
<dbReference type="PANTHER" id="PTHR30419:SF8">
    <property type="entry name" value="NITROGEN ASSIMILATION TRANSCRIPTIONAL ACTIVATOR-RELATED"/>
    <property type="match status" value="1"/>
</dbReference>
<dbReference type="GO" id="GO:0005829">
    <property type="term" value="C:cytosol"/>
    <property type="evidence" value="ECO:0007669"/>
    <property type="project" value="TreeGrafter"/>
</dbReference>
<feature type="domain" description="HTH lysR-type" evidence="5">
    <location>
        <begin position="1"/>
        <end position="61"/>
    </location>
</feature>
<comment type="caution">
    <text evidence="6">The sequence shown here is derived from an EMBL/GenBank/DDBJ whole genome shotgun (WGS) entry which is preliminary data.</text>
</comment>
<dbReference type="InterPro" id="IPR050950">
    <property type="entry name" value="HTH-type_LysR_regulators"/>
</dbReference>
<dbReference type="PROSITE" id="PS50931">
    <property type="entry name" value="HTH_LYSR"/>
    <property type="match status" value="1"/>
</dbReference>
<accession>A0A9D1WIL3</accession>
<comment type="similarity">
    <text evidence="1">Belongs to the LysR transcriptional regulatory family.</text>
</comment>
<reference evidence="6" key="1">
    <citation type="journal article" date="2021" name="PeerJ">
        <title>Extensive microbial diversity within the chicken gut microbiome revealed by metagenomics and culture.</title>
        <authorList>
            <person name="Gilroy R."/>
            <person name="Ravi A."/>
            <person name="Getino M."/>
            <person name="Pursley I."/>
            <person name="Horton D.L."/>
            <person name="Alikhan N.F."/>
            <person name="Baker D."/>
            <person name="Gharbi K."/>
            <person name="Hall N."/>
            <person name="Watson M."/>
            <person name="Adriaenssens E.M."/>
            <person name="Foster-Nyarko E."/>
            <person name="Jarju S."/>
            <person name="Secka A."/>
            <person name="Antonio M."/>
            <person name="Oren A."/>
            <person name="Chaudhuri R.R."/>
            <person name="La Ragione R."/>
            <person name="Hildebrand F."/>
            <person name="Pallen M.J."/>
        </authorList>
    </citation>
    <scope>NUCLEOTIDE SEQUENCE</scope>
    <source>
        <strain evidence="6">ChiSjej1B19-8411</strain>
    </source>
</reference>
<dbReference type="Gene3D" id="3.40.190.290">
    <property type="match status" value="1"/>
</dbReference>
<evidence type="ECO:0000256" key="4">
    <source>
        <dbReference type="ARBA" id="ARBA00023163"/>
    </source>
</evidence>
<dbReference type="InterPro" id="IPR005119">
    <property type="entry name" value="LysR_subst-bd"/>
</dbReference>
<dbReference type="SUPFAM" id="SSF53850">
    <property type="entry name" value="Periplasmic binding protein-like II"/>
    <property type="match status" value="1"/>
</dbReference>
<dbReference type="SUPFAM" id="SSF46785">
    <property type="entry name" value="Winged helix' DNA-binding domain"/>
    <property type="match status" value="1"/>
</dbReference>
<name>A0A9D1WIL3_9FIRM</name>
<protein>
    <submittedName>
        <fullName evidence="6">LysR family transcriptional regulator</fullName>
    </submittedName>
</protein>
<dbReference type="CDD" id="cd05466">
    <property type="entry name" value="PBP2_LTTR_substrate"/>
    <property type="match status" value="1"/>
</dbReference>
<proteinExistence type="inferred from homology"/>
<organism evidence="6 7">
    <name type="scientific">Candidatus Blautia gallistercoris</name>
    <dbReference type="NCBI Taxonomy" id="2838490"/>
    <lineage>
        <taxon>Bacteria</taxon>
        <taxon>Bacillati</taxon>
        <taxon>Bacillota</taxon>
        <taxon>Clostridia</taxon>
        <taxon>Lachnospirales</taxon>
        <taxon>Lachnospiraceae</taxon>
        <taxon>Blautia</taxon>
    </lineage>
</organism>
<evidence type="ECO:0000313" key="7">
    <source>
        <dbReference type="Proteomes" id="UP000886817"/>
    </source>
</evidence>
<evidence type="ECO:0000256" key="1">
    <source>
        <dbReference type="ARBA" id="ARBA00009437"/>
    </source>
</evidence>
<evidence type="ECO:0000256" key="2">
    <source>
        <dbReference type="ARBA" id="ARBA00023015"/>
    </source>
</evidence>
<dbReference type="PANTHER" id="PTHR30419">
    <property type="entry name" value="HTH-TYPE TRANSCRIPTIONAL REGULATOR YBHD"/>
    <property type="match status" value="1"/>
</dbReference>
<dbReference type="GO" id="GO:0003700">
    <property type="term" value="F:DNA-binding transcription factor activity"/>
    <property type="evidence" value="ECO:0007669"/>
    <property type="project" value="InterPro"/>
</dbReference>
<dbReference type="Proteomes" id="UP000886817">
    <property type="component" value="Unassembled WGS sequence"/>
</dbReference>
<dbReference type="InterPro" id="IPR036388">
    <property type="entry name" value="WH-like_DNA-bd_sf"/>
</dbReference>
<evidence type="ECO:0000313" key="6">
    <source>
        <dbReference type="EMBL" id="HIX59760.1"/>
    </source>
</evidence>
<keyword evidence="4" id="KW-0804">Transcription</keyword>
<reference evidence="6" key="2">
    <citation type="submission" date="2021-04" db="EMBL/GenBank/DDBJ databases">
        <authorList>
            <person name="Gilroy R."/>
        </authorList>
    </citation>
    <scope>NUCLEOTIDE SEQUENCE</scope>
    <source>
        <strain evidence="6">ChiSjej1B19-8411</strain>
    </source>
</reference>
<keyword evidence="3" id="KW-0238">DNA-binding</keyword>
<gene>
    <name evidence="6" type="ORF">IAA45_08610</name>
</gene>
<evidence type="ECO:0000256" key="3">
    <source>
        <dbReference type="ARBA" id="ARBA00023125"/>
    </source>
</evidence>
<dbReference type="Pfam" id="PF00126">
    <property type="entry name" value="HTH_1"/>
    <property type="match status" value="1"/>
</dbReference>
<dbReference type="AlphaFoldDB" id="A0A9D1WIL3"/>
<dbReference type="GO" id="GO:0003677">
    <property type="term" value="F:DNA binding"/>
    <property type="evidence" value="ECO:0007669"/>
    <property type="project" value="UniProtKB-KW"/>
</dbReference>
<dbReference type="FunFam" id="1.10.10.10:FF:000001">
    <property type="entry name" value="LysR family transcriptional regulator"/>
    <property type="match status" value="1"/>
</dbReference>
<dbReference type="Gene3D" id="1.10.10.10">
    <property type="entry name" value="Winged helix-like DNA-binding domain superfamily/Winged helix DNA-binding domain"/>
    <property type="match status" value="1"/>
</dbReference>
<sequence length="299" mass="33364">MELRVLQYFLAVAREQSISGAAQSLHLSQPTLSTQIKAMEEELGKQLLIRGTPGSRKITLTEEGMILRKRAEEILSLVNRTTSEIALSDQPVAGDVYIGAGETDGIRILTQAARTVQTRYPHVHFHISSGDGKDVLENLDKGLIDFGLLLQQVDISKYEMLKIPVKETWGVLMRRDSPLARKTVIAPEDLWDVPLIISRQASSSAMLSSWLKKDLSVLNIAATYSLLYNGSLMVEEGMGYALCLDKIINTSGDSCLCFRPFSPSLELSVYMVWKRYQVFSKAAETYLHTLQEYISSISE</sequence>
<keyword evidence="2" id="KW-0805">Transcription regulation</keyword>
<dbReference type="Pfam" id="PF03466">
    <property type="entry name" value="LysR_substrate"/>
    <property type="match status" value="1"/>
</dbReference>
<dbReference type="PRINTS" id="PR00039">
    <property type="entry name" value="HTHLYSR"/>
</dbReference>
<dbReference type="InterPro" id="IPR036390">
    <property type="entry name" value="WH_DNA-bd_sf"/>
</dbReference>
<evidence type="ECO:0000259" key="5">
    <source>
        <dbReference type="PROSITE" id="PS50931"/>
    </source>
</evidence>
<dbReference type="EMBL" id="DXEX01000187">
    <property type="protein sequence ID" value="HIX59760.1"/>
    <property type="molecule type" value="Genomic_DNA"/>
</dbReference>